<evidence type="ECO:0000313" key="2">
    <source>
        <dbReference type="Proteomes" id="UP000244004"/>
    </source>
</evidence>
<dbReference type="RefSeq" id="WP_022648016.1">
    <property type="nucleotide sequence ID" value="NZ_AP025764.1"/>
</dbReference>
<evidence type="ECO:0000313" key="1">
    <source>
        <dbReference type="EMBL" id="PTX88435.1"/>
    </source>
</evidence>
<protein>
    <submittedName>
        <fullName evidence="1">Uncharacterized protein</fullName>
    </submittedName>
</protein>
<dbReference type="GeneID" id="99705781"/>
<reference evidence="1 2" key="1">
    <citation type="submission" date="2018-01" db="EMBL/GenBank/DDBJ databases">
        <title>Geographic spread and resistance mechanisms of dominant carbapenem-resistant Enterobacter cloacae complex clones ST171 and ST78.</title>
        <authorList>
            <person name="Gomez-Simmonds A."/>
            <person name="Annavajhala M.K."/>
            <person name="Wang Z."/>
            <person name="Macesic N."/>
            <person name="Hu Y."/>
            <person name="Giddins M.J."/>
            <person name="O'Malley A."/>
            <person name="Toussaint N.C."/>
            <person name="Whittier S."/>
            <person name="Torres V.J."/>
            <person name="Uhlemann A.-C."/>
        </authorList>
    </citation>
    <scope>NUCLEOTIDE SEQUENCE [LARGE SCALE GENOMIC DNA]</scope>
    <source>
        <strain evidence="1 2">78</strain>
    </source>
</reference>
<accession>A0A145SSY5</accession>
<dbReference type="Proteomes" id="UP000244004">
    <property type="component" value="Unassembled WGS sequence"/>
</dbReference>
<dbReference type="EMBL" id="PNXT01000001">
    <property type="protein sequence ID" value="PTX88435.1"/>
    <property type="molecule type" value="Genomic_DNA"/>
</dbReference>
<dbReference type="AlphaFoldDB" id="A0A145SSY5"/>
<name>A0A145SSY5_9ENTR</name>
<accession>A0A3S0I8M8</accession>
<comment type="caution">
    <text evidence="1">The sequence shown here is derived from an EMBL/GenBank/DDBJ whole genome shotgun (WGS) entry which is preliminary data.</text>
</comment>
<proteinExistence type="predicted"/>
<organism evidence="1 2">
    <name type="scientific">Enterobacter hormaechei</name>
    <dbReference type="NCBI Taxonomy" id="158836"/>
    <lineage>
        <taxon>Bacteria</taxon>
        <taxon>Pseudomonadati</taxon>
        <taxon>Pseudomonadota</taxon>
        <taxon>Gammaproteobacteria</taxon>
        <taxon>Enterobacterales</taxon>
        <taxon>Enterobacteriaceae</taxon>
        <taxon>Enterobacter</taxon>
        <taxon>Enterobacter cloacae complex</taxon>
    </lineage>
</organism>
<sequence>MRDVRVFNWRAGIIIFSFLIFIAYPFRDLFTVYENLQEKIKVNDRLTLYITQVETGSLSKNRSHIYLFDAKKSPEEFMSNIKNINPVMITDDDKASVAIKNGDIYLRVRGTVYSFTTVGFDVCIHLDSSPY</sequence>
<gene>
    <name evidence="1" type="ORF">C1O12_08550</name>
</gene>